<accession>A0A5C3M5U3</accession>
<gene>
    <name evidence="2" type="ORF">BDQ12DRAFT_721386</name>
</gene>
<dbReference type="AlphaFoldDB" id="A0A5C3M5U3"/>
<reference evidence="2 3" key="1">
    <citation type="journal article" date="2019" name="Nat. Ecol. Evol.">
        <title>Megaphylogeny resolves global patterns of mushroom evolution.</title>
        <authorList>
            <person name="Varga T."/>
            <person name="Krizsan K."/>
            <person name="Foldi C."/>
            <person name="Dima B."/>
            <person name="Sanchez-Garcia M."/>
            <person name="Sanchez-Ramirez S."/>
            <person name="Szollosi G.J."/>
            <person name="Szarkandi J.G."/>
            <person name="Papp V."/>
            <person name="Albert L."/>
            <person name="Andreopoulos W."/>
            <person name="Angelini C."/>
            <person name="Antonin V."/>
            <person name="Barry K.W."/>
            <person name="Bougher N.L."/>
            <person name="Buchanan P."/>
            <person name="Buyck B."/>
            <person name="Bense V."/>
            <person name="Catcheside P."/>
            <person name="Chovatia M."/>
            <person name="Cooper J."/>
            <person name="Damon W."/>
            <person name="Desjardin D."/>
            <person name="Finy P."/>
            <person name="Geml J."/>
            <person name="Haridas S."/>
            <person name="Hughes K."/>
            <person name="Justo A."/>
            <person name="Karasinski D."/>
            <person name="Kautmanova I."/>
            <person name="Kiss B."/>
            <person name="Kocsube S."/>
            <person name="Kotiranta H."/>
            <person name="LaButti K.M."/>
            <person name="Lechner B.E."/>
            <person name="Liimatainen K."/>
            <person name="Lipzen A."/>
            <person name="Lukacs Z."/>
            <person name="Mihaltcheva S."/>
            <person name="Morgado L.N."/>
            <person name="Niskanen T."/>
            <person name="Noordeloos M.E."/>
            <person name="Ohm R.A."/>
            <person name="Ortiz-Santana B."/>
            <person name="Ovrebo C."/>
            <person name="Racz N."/>
            <person name="Riley R."/>
            <person name="Savchenko A."/>
            <person name="Shiryaev A."/>
            <person name="Soop K."/>
            <person name="Spirin V."/>
            <person name="Szebenyi C."/>
            <person name="Tomsovsky M."/>
            <person name="Tulloss R.E."/>
            <person name="Uehling J."/>
            <person name="Grigoriev I.V."/>
            <person name="Vagvolgyi C."/>
            <person name="Papp T."/>
            <person name="Martin F.M."/>
            <person name="Miettinen O."/>
            <person name="Hibbett D.S."/>
            <person name="Nagy L.G."/>
        </authorList>
    </citation>
    <scope>NUCLEOTIDE SEQUENCE [LARGE SCALE GENOMIC DNA]</scope>
    <source>
        <strain evidence="2 3">CBS 166.37</strain>
    </source>
</reference>
<evidence type="ECO:0000313" key="2">
    <source>
        <dbReference type="EMBL" id="TFK40769.1"/>
    </source>
</evidence>
<dbReference type="OrthoDB" id="3238347at2759"/>
<keyword evidence="3" id="KW-1185">Reference proteome</keyword>
<protein>
    <submittedName>
        <fullName evidence="2">Uncharacterized protein</fullName>
    </submittedName>
</protein>
<name>A0A5C3M5U3_9AGAR</name>
<feature type="compositionally biased region" description="Low complexity" evidence="1">
    <location>
        <begin position="17"/>
        <end position="37"/>
    </location>
</feature>
<feature type="compositionally biased region" description="Basic residues" evidence="1">
    <location>
        <begin position="38"/>
        <end position="50"/>
    </location>
</feature>
<feature type="region of interest" description="Disordered" evidence="1">
    <location>
        <begin position="1"/>
        <end position="63"/>
    </location>
</feature>
<sequence length="88" mass="8913">MGRSAKLHKRVSKKVKSTAPGGSSSSSSAPAQTQAQAAKKKATLKGKASTKGKGDGPVLGGADYVSLMMGGRKKAREEAAKLPKDDSA</sequence>
<dbReference type="EMBL" id="ML213596">
    <property type="protein sequence ID" value="TFK40769.1"/>
    <property type="molecule type" value="Genomic_DNA"/>
</dbReference>
<proteinExistence type="predicted"/>
<feature type="compositionally biased region" description="Basic residues" evidence="1">
    <location>
        <begin position="1"/>
        <end position="16"/>
    </location>
</feature>
<dbReference type="Proteomes" id="UP000308652">
    <property type="component" value="Unassembled WGS sequence"/>
</dbReference>
<organism evidence="2 3">
    <name type="scientific">Crucibulum laeve</name>
    <dbReference type="NCBI Taxonomy" id="68775"/>
    <lineage>
        <taxon>Eukaryota</taxon>
        <taxon>Fungi</taxon>
        <taxon>Dikarya</taxon>
        <taxon>Basidiomycota</taxon>
        <taxon>Agaricomycotina</taxon>
        <taxon>Agaricomycetes</taxon>
        <taxon>Agaricomycetidae</taxon>
        <taxon>Agaricales</taxon>
        <taxon>Agaricineae</taxon>
        <taxon>Nidulariaceae</taxon>
        <taxon>Crucibulum</taxon>
    </lineage>
</organism>
<evidence type="ECO:0000313" key="3">
    <source>
        <dbReference type="Proteomes" id="UP000308652"/>
    </source>
</evidence>
<evidence type="ECO:0000256" key="1">
    <source>
        <dbReference type="SAM" id="MobiDB-lite"/>
    </source>
</evidence>